<keyword evidence="1" id="KW-1133">Transmembrane helix</keyword>
<dbReference type="RefSeq" id="WP_072580930.1">
    <property type="nucleotide sequence ID" value="NZ_CP016020.1"/>
</dbReference>
<accession>A0A1L3MUX0</accession>
<gene>
    <name evidence="3" type="ORF">A9C19_16035</name>
</gene>
<organism evidence="3 4">
    <name type="scientific">Bacillus weihaiensis</name>
    <dbReference type="NCBI Taxonomy" id="1547283"/>
    <lineage>
        <taxon>Bacteria</taxon>
        <taxon>Bacillati</taxon>
        <taxon>Bacillota</taxon>
        <taxon>Bacilli</taxon>
        <taxon>Bacillales</taxon>
        <taxon>Bacillaceae</taxon>
        <taxon>Bacillus</taxon>
    </lineage>
</organism>
<evidence type="ECO:0000313" key="4">
    <source>
        <dbReference type="Proteomes" id="UP000181936"/>
    </source>
</evidence>
<proteinExistence type="predicted"/>
<evidence type="ECO:0000259" key="2">
    <source>
        <dbReference type="Pfam" id="PF03713"/>
    </source>
</evidence>
<feature type="transmembrane region" description="Helical" evidence="1">
    <location>
        <begin position="37"/>
        <end position="56"/>
    </location>
</feature>
<evidence type="ECO:0000256" key="1">
    <source>
        <dbReference type="SAM" id="Phobius"/>
    </source>
</evidence>
<dbReference type="Gene3D" id="1.20.1260.10">
    <property type="match status" value="1"/>
</dbReference>
<sequence length="149" mass="17303">MKQYLKFAGMIITSTIVMFLFKYLSTYSLDHVFFSESRLYMALLMGSTMTIIMLGFMYRMLKNRKVNIGIAVVSVLVFSLSLFLLRSQTLVDDTDYMEAMIPHHSIAILTSERAEISDPRVRDLADEIIKAQRKEIDEMKKLIEDLEEE</sequence>
<dbReference type="Proteomes" id="UP000181936">
    <property type="component" value="Chromosome"/>
</dbReference>
<evidence type="ECO:0000313" key="3">
    <source>
        <dbReference type="EMBL" id="APH06128.1"/>
    </source>
</evidence>
<feature type="transmembrane region" description="Helical" evidence="1">
    <location>
        <begin position="68"/>
        <end position="85"/>
    </location>
</feature>
<keyword evidence="4" id="KW-1185">Reference proteome</keyword>
<feature type="domain" description="DUF305" evidence="2">
    <location>
        <begin position="93"/>
        <end position="147"/>
    </location>
</feature>
<protein>
    <submittedName>
        <fullName evidence="3">DUF305 domain-containing protein</fullName>
    </submittedName>
</protein>
<keyword evidence="1" id="KW-0472">Membrane</keyword>
<dbReference type="STRING" id="1547283.A9C19_16035"/>
<reference evidence="3 4" key="1">
    <citation type="journal article" date="2016" name="Sci. Rep.">
        <title>Complete genome sequence and transcriptomic analysis of a novel marine strain Bacillus weihaiensis reveals the mechanism of brown algae degradation.</title>
        <authorList>
            <person name="Zhu Y."/>
            <person name="Chen P."/>
            <person name="Bao Y."/>
            <person name="Men Y."/>
            <person name="Zeng Y."/>
            <person name="Yang J."/>
            <person name="Sun J."/>
            <person name="Sun Y."/>
        </authorList>
    </citation>
    <scope>NUCLEOTIDE SEQUENCE [LARGE SCALE GENOMIC DNA]</scope>
    <source>
        <strain evidence="3 4">Alg07</strain>
    </source>
</reference>
<dbReference type="InterPro" id="IPR012347">
    <property type="entry name" value="Ferritin-like"/>
</dbReference>
<feature type="transmembrane region" description="Helical" evidence="1">
    <location>
        <begin position="7"/>
        <end position="25"/>
    </location>
</feature>
<dbReference type="AlphaFoldDB" id="A0A1L3MUX0"/>
<dbReference type="KEGG" id="bwh:A9C19_16035"/>
<dbReference type="OrthoDB" id="517560at2"/>
<dbReference type="EMBL" id="CP016020">
    <property type="protein sequence ID" value="APH06128.1"/>
    <property type="molecule type" value="Genomic_DNA"/>
</dbReference>
<dbReference type="InterPro" id="IPR005183">
    <property type="entry name" value="DUF305_CopM-like"/>
</dbReference>
<keyword evidence="1" id="KW-0812">Transmembrane</keyword>
<name>A0A1L3MUX0_9BACI</name>
<dbReference type="Pfam" id="PF03713">
    <property type="entry name" value="DUF305"/>
    <property type="match status" value="1"/>
</dbReference>